<evidence type="ECO:0000256" key="2">
    <source>
        <dbReference type="ARBA" id="ARBA00022692"/>
    </source>
</evidence>
<name>A0A844GRT5_9CHRO</name>
<dbReference type="NCBIfam" id="NF005633">
    <property type="entry name" value="PRK07390.1"/>
    <property type="match status" value="1"/>
</dbReference>
<comment type="subcellular location">
    <subcellularLocation>
        <location evidence="1">Endomembrane system</location>
        <topology evidence="1">Multi-pass membrane protein</topology>
    </subcellularLocation>
    <subcellularLocation>
        <location evidence="6">Membrane</location>
        <topology evidence="6">Multi-pass membrane protein</topology>
    </subcellularLocation>
</comment>
<dbReference type="RefSeq" id="WP_155083900.1">
    <property type="nucleotide sequence ID" value="NZ_WMIA01000011.1"/>
</dbReference>
<feature type="transmembrane region" description="Helical" evidence="7">
    <location>
        <begin position="181"/>
        <end position="197"/>
    </location>
</feature>
<dbReference type="AlphaFoldDB" id="A0A844GRT5"/>
<dbReference type="InterPro" id="IPR001750">
    <property type="entry name" value="ND/Mrp_TM"/>
</dbReference>
<feature type="transmembrane region" description="Helical" evidence="7">
    <location>
        <begin position="485"/>
        <end position="504"/>
    </location>
</feature>
<proteinExistence type="predicted"/>
<feature type="transmembrane region" description="Helical" evidence="7">
    <location>
        <begin position="334"/>
        <end position="357"/>
    </location>
</feature>
<keyword evidence="2 6" id="KW-0812">Transmembrane</keyword>
<feature type="transmembrane region" description="Helical" evidence="7">
    <location>
        <begin position="6"/>
        <end position="26"/>
    </location>
</feature>
<dbReference type="GO" id="GO:0008137">
    <property type="term" value="F:NADH dehydrogenase (ubiquinone) activity"/>
    <property type="evidence" value="ECO:0007669"/>
    <property type="project" value="InterPro"/>
</dbReference>
<dbReference type="InterPro" id="IPR010217">
    <property type="entry name" value="NU5C2"/>
</dbReference>
<dbReference type="PANTHER" id="PTHR42829">
    <property type="entry name" value="NADH-UBIQUINONE OXIDOREDUCTASE CHAIN 5"/>
    <property type="match status" value="1"/>
</dbReference>
<evidence type="ECO:0000259" key="9">
    <source>
        <dbReference type="Pfam" id="PF00662"/>
    </source>
</evidence>
<dbReference type="GO" id="GO:0003954">
    <property type="term" value="F:NADH dehydrogenase activity"/>
    <property type="evidence" value="ECO:0007669"/>
    <property type="project" value="TreeGrafter"/>
</dbReference>
<accession>A0A844GRT5</accession>
<dbReference type="GO" id="GO:0015990">
    <property type="term" value="P:electron transport coupled proton transport"/>
    <property type="evidence" value="ECO:0007669"/>
    <property type="project" value="TreeGrafter"/>
</dbReference>
<evidence type="ECO:0000256" key="5">
    <source>
        <dbReference type="ARBA" id="ARBA00025624"/>
    </source>
</evidence>
<evidence type="ECO:0000256" key="3">
    <source>
        <dbReference type="ARBA" id="ARBA00022989"/>
    </source>
</evidence>
<dbReference type="Gene3D" id="1.20.5.2700">
    <property type="match status" value="1"/>
</dbReference>
<evidence type="ECO:0000313" key="11">
    <source>
        <dbReference type="Proteomes" id="UP000437131"/>
    </source>
</evidence>
<keyword evidence="3 7" id="KW-1133">Transmembrane helix</keyword>
<sequence>MNFFSETIWFIPCYTLIGGLIALLWSPGIIRKTGSRPAGYVNIVMTSLAFIHSVVALYQIWEKPAQEFRFTWLEAAGVNISFDLQISSVSVGALALITGLNVLSQIYAIGYLEMDWGWARFYALMGFFEAGMCGLVLCNSLFFSYVYLEILTLGTYLLVGFWFAQPLVVSGARDAFWTKRVGDILLLMGVIAIYPFSNTWNYNYLAFWAENSPIDNTFSTLLCLALISGPIAKCAQIPLQLWLDEAMEGPLPASILRNAIVVTVGAYVIIQLQPVLAMSPIASQVVTIIGVITAILASLISIAQVDIKRVLSYLVSAYMGLVFIAVGTNHEKTALVLIAVYAVAMALLYMSIGAIIISNITQDLTQLGGLWKKRPLAGIAFLVGSFGLVAFPPLGGFWILPQLGNDFFVSQPWLVGVLLIVDALTAFSLLRTFCLIFLGDSKQMTVRSPEVLWAMVLPMMILTGVTLHLPLVLAQFNLISFQGNLNIFFSVSTLIGVVLAMLIYGKKPADKSVDIVPEFVRNFFANDLYIQDIYKVTVVGIVNVTAKLAYWFDRYIVDGVVNLVGLSTIFGGQALKYSTSGQSQLYIFSILLGLIFVAIIFGLTQF</sequence>
<feature type="transmembrane region" description="Helical" evidence="7">
    <location>
        <begin position="310"/>
        <end position="328"/>
    </location>
</feature>
<feature type="transmembrane region" description="Helical" evidence="7">
    <location>
        <begin position="451"/>
        <end position="473"/>
    </location>
</feature>
<dbReference type="PANTHER" id="PTHR42829:SF2">
    <property type="entry name" value="NADH-UBIQUINONE OXIDOREDUCTASE CHAIN 5"/>
    <property type="match status" value="1"/>
</dbReference>
<dbReference type="InterPro" id="IPR001516">
    <property type="entry name" value="Proton_antipo_N"/>
</dbReference>
<dbReference type="EMBL" id="WMIA01000011">
    <property type="protein sequence ID" value="MTF39197.1"/>
    <property type="molecule type" value="Genomic_DNA"/>
</dbReference>
<comment type="caution">
    <text evidence="10">The sequence shown here is derived from an EMBL/GenBank/DDBJ whole genome shotgun (WGS) entry which is preliminary data.</text>
</comment>
<feature type="domain" description="NADH-Ubiquinone oxidoreductase (complex I) chain 5 N-terminal" evidence="9">
    <location>
        <begin position="72"/>
        <end position="122"/>
    </location>
</feature>
<gene>
    <name evidence="10" type="ORF">GGC33_09675</name>
</gene>
<evidence type="ECO:0000256" key="6">
    <source>
        <dbReference type="RuleBase" id="RU000320"/>
    </source>
</evidence>
<reference evidence="10 11" key="1">
    <citation type="submission" date="2019-11" db="EMBL/GenBank/DDBJ databases">
        <title>Isolation of a new High Light Tolerant Cyanobacteria.</title>
        <authorList>
            <person name="Dobson Z."/>
            <person name="Vaughn N."/>
            <person name="Vaughn M."/>
            <person name="Fromme P."/>
            <person name="Mazor Y."/>
        </authorList>
    </citation>
    <scope>NUCLEOTIDE SEQUENCE [LARGE SCALE GENOMIC DNA]</scope>
    <source>
        <strain evidence="10 11">0216</strain>
    </source>
</reference>
<feature type="transmembrane region" description="Helical" evidence="7">
    <location>
        <begin position="281"/>
        <end position="303"/>
    </location>
</feature>
<dbReference type="PRINTS" id="PR01434">
    <property type="entry name" value="NADHDHGNASE5"/>
</dbReference>
<dbReference type="GO" id="GO:0042773">
    <property type="term" value="P:ATP synthesis coupled electron transport"/>
    <property type="evidence" value="ECO:0007669"/>
    <property type="project" value="InterPro"/>
</dbReference>
<keyword evidence="4 7" id="KW-0472">Membrane</keyword>
<evidence type="ECO:0000256" key="7">
    <source>
        <dbReference type="SAM" id="Phobius"/>
    </source>
</evidence>
<feature type="transmembrane region" description="Helical" evidence="7">
    <location>
        <begin position="38"/>
        <end position="61"/>
    </location>
</feature>
<feature type="transmembrane region" description="Helical" evidence="7">
    <location>
        <begin position="255"/>
        <end position="275"/>
    </location>
</feature>
<evidence type="ECO:0000256" key="4">
    <source>
        <dbReference type="ARBA" id="ARBA00023136"/>
    </source>
</evidence>
<dbReference type="Pfam" id="PF00662">
    <property type="entry name" value="Proton_antipo_N"/>
    <property type="match status" value="1"/>
</dbReference>
<comment type="function">
    <text evidence="5">NDH-1 shuttles electrons from NAD(P)H, via FMN and iron-sulfur (Fe-S) centers, to quinones in the respiratory chain. The immediate electron acceptor for the enzyme in this species is believed to be plastoquinone. Couples the redox reaction to proton translocation (for every two electrons transferred, four hydrogen ions are translocated across the cytoplasmic membrane), and thus conserves the redox energy in a proton gradient.</text>
</comment>
<evidence type="ECO:0000259" key="8">
    <source>
        <dbReference type="Pfam" id="PF00361"/>
    </source>
</evidence>
<protein>
    <submittedName>
        <fullName evidence="10">NAD(P)H-quinone oxidoreductase subunit F</fullName>
    </submittedName>
</protein>
<feature type="transmembrane region" description="Helical" evidence="7">
    <location>
        <begin position="413"/>
        <end position="439"/>
    </location>
</feature>
<evidence type="ECO:0000313" key="10">
    <source>
        <dbReference type="EMBL" id="MTF39197.1"/>
    </source>
</evidence>
<evidence type="ECO:0000256" key="1">
    <source>
        <dbReference type="ARBA" id="ARBA00004127"/>
    </source>
</evidence>
<dbReference type="GO" id="GO:0012505">
    <property type="term" value="C:endomembrane system"/>
    <property type="evidence" value="ECO:0007669"/>
    <property type="project" value="UniProtKB-SubCell"/>
</dbReference>
<feature type="transmembrane region" description="Helical" evidence="7">
    <location>
        <begin position="89"/>
        <end position="109"/>
    </location>
</feature>
<feature type="transmembrane region" description="Helical" evidence="7">
    <location>
        <begin position="150"/>
        <end position="169"/>
    </location>
</feature>
<dbReference type="InterPro" id="IPR003945">
    <property type="entry name" value="NU5C-like"/>
</dbReference>
<feature type="transmembrane region" description="Helical" evidence="7">
    <location>
        <begin position="121"/>
        <end position="144"/>
    </location>
</feature>
<dbReference type="NCBIfam" id="TIGR01960">
    <property type="entry name" value="ndhF3_CO2"/>
    <property type="match status" value="1"/>
</dbReference>
<dbReference type="Proteomes" id="UP000437131">
    <property type="component" value="Unassembled WGS sequence"/>
</dbReference>
<dbReference type="Pfam" id="PF00361">
    <property type="entry name" value="Proton_antipo_M"/>
    <property type="match status" value="1"/>
</dbReference>
<feature type="transmembrane region" description="Helical" evidence="7">
    <location>
        <begin position="378"/>
        <end position="401"/>
    </location>
</feature>
<feature type="domain" description="NADH:quinone oxidoreductase/Mrp antiporter transmembrane" evidence="8">
    <location>
        <begin position="139"/>
        <end position="399"/>
    </location>
</feature>
<feature type="transmembrane region" description="Helical" evidence="7">
    <location>
        <begin position="585"/>
        <end position="604"/>
    </location>
</feature>
<dbReference type="GO" id="GO:0016020">
    <property type="term" value="C:membrane"/>
    <property type="evidence" value="ECO:0007669"/>
    <property type="project" value="UniProtKB-SubCell"/>
</dbReference>
<organism evidence="10 11">
    <name type="scientific">Cyanobacterium aponinum 0216</name>
    <dbReference type="NCBI Taxonomy" id="2676140"/>
    <lineage>
        <taxon>Bacteria</taxon>
        <taxon>Bacillati</taxon>
        <taxon>Cyanobacteriota</taxon>
        <taxon>Cyanophyceae</taxon>
        <taxon>Oscillatoriophycideae</taxon>
        <taxon>Chroococcales</taxon>
        <taxon>Geminocystaceae</taxon>
        <taxon>Cyanobacterium</taxon>
    </lineage>
</organism>